<protein>
    <submittedName>
        <fullName evidence="1">Uncharacterized protein</fullName>
    </submittedName>
</protein>
<proteinExistence type="predicted"/>
<evidence type="ECO:0000313" key="2">
    <source>
        <dbReference type="Proteomes" id="UP000612055"/>
    </source>
</evidence>
<gene>
    <name evidence="1" type="ORF">HYH03_005047</name>
</gene>
<reference evidence="1" key="1">
    <citation type="journal article" date="2020" name="bioRxiv">
        <title>Comparative genomics of Chlamydomonas.</title>
        <authorList>
            <person name="Craig R.J."/>
            <person name="Hasan A.R."/>
            <person name="Ness R.W."/>
            <person name="Keightley P.D."/>
        </authorList>
    </citation>
    <scope>NUCLEOTIDE SEQUENCE</scope>
    <source>
        <strain evidence="1">CCAP 11/70</strain>
    </source>
</reference>
<dbReference type="OrthoDB" id="10003348at2759"/>
<dbReference type="EMBL" id="JAEHOE010000016">
    <property type="protein sequence ID" value="KAG2497048.1"/>
    <property type="molecule type" value="Genomic_DNA"/>
</dbReference>
<sequence length="208" mass="21079">MIRNDTKWPLQLSLEQVGPLYYDVVKPGATFYRDTGAVWFTVKAKILLDPSKEIKLKDAVLPIAETVVAVLVAAGTAGFGAWLAPAAAGAGAIGAAGSITYAGLTSAVMETLIGAGLTAETAIVAGTAVTAGVVAAGTTAVTQAALTNAFSKENASVSKAGCYAGPPWPFRQEMPLWTISGGPVFTPAKTPEGKDVSGLSASPLVINT</sequence>
<dbReference type="Proteomes" id="UP000612055">
    <property type="component" value="Unassembled WGS sequence"/>
</dbReference>
<dbReference type="AlphaFoldDB" id="A0A835Y950"/>
<comment type="caution">
    <text evidence="1">The sequence shown here is derived from an EMBL/GenBank/DDBJ whole genome shotgun (WGS) entry which is preliminary data.</text>
</comment>
<accession>A0A835Y950</accession>
<evidence type="ECO:0000313" key="1">
    <source>
        <dbReference type="EMBL" id="KAG2497048.1"/>
    </source>
</evidence>
<keyword evidence="2" id="KW-1185">Reference proteome</keyword>
<name>A0A835Y950_9CHLO</name>
<organism evidence="1 2">
    <name type="scientific">Edaphochlamys debaryana</name>
    <dbReference type="NCBI Taxonomy" id="47281"/>
    <lineage>
        <taxon>Eukaryota</taxon>
        <taxon>Viridiplantae</taxon>
        <taxon>Chlorophyta</taxon>
        <taxon>core chlorophytes</taxon>
        <taxon>Chlorophyceae</taxon>
        <taxon>CS clade</taxon>
        <taxon>Chlamydomonadales</taxon>
        <taxon>Chlamydomonadales incertae sedis</taxon>
        <taxon>Edaphochlamys</taxon>
    </lineage>
</organism>